<dbReference type="PANTHER" id="PTHR16284:SF13">
    <property type="entry name" value="PROTEIN CDV3 HOMOLOG"/>
    <property type="match status" value="1"/>
</dbReference>
<feature type="compositionally biased region" description="Basic and acidic residues" evidence="2">
    <location>
        <begin position="172"/>
        <end position="181"/>
    </location>
</feature>
<name>A0A6G0T304_APHGL</name>
<dbReference type="AlphaFoldDB" id="A0A6G0T304"/>
<dbReference type="GO" id="GO:0005737">
    <property type="term" value="C:cytoplasm"/>
    <property type="evidence" value="ECO:0007669"/>
    <property type="project" value="TreeGrafter"/>
</dbReference>
<proteinExistence type="inferred from homology"/>
<feature type="compositionally biased region" description="Polar residues" evidence="2">
    <location>
        <begin position="132"/>
        <end position="141"/>
    </location>
</feature>
<keyword evidence="4" id="KW-1185">Reference proteome</keyword>
<dbReference type="PANTHER" id="PTHR16284">
    <property type="entry name" value="PROTEIN CDV3 HOMOLOG"/>
    <property type="match status" value="1"/>
</dbReference>
<dbReference type="Pfam" id="PF15359">
    <property type="entry name" value="CDV3"/>
    <property type="match status" value="1"/>
</dbReference>
<accession>A0A6G0T304</accession>
<feature type="compositionally biased region" description="Basic and acidic residues" evidence="2">
    <location>
        <begin position="145"/>
        <end position="160"/>
    </location>
</feature>
<reference evidence="3 4" key="1">
    <citation type="submission" date="2019-08" db="EMBL/GenBank/DDBJ databases">
        <title>The genome of the soybean aphid Biotype 1, its phylome, world population structure and adaptation to the North American continent.</title>
        <authorList>
            <person name="Giordano R."/>
            <person name="Donthu R.K."/>
            <person name="Hernandez A.G."/>
            <person name="Wright C.L."/>
            <person name="Zimin A.V."/>
        </authorList>
    </citation>
    <scope>NUCLEOTIDE SEQUENCE [LARGE SCALE GENOMIC DNA]</scope>
    <source>
        <tissue evidence="3">Whole aphids</tissue>
    </source>
</reference>
<sequence>MYRPSGIVTTFMPTVRRIRFGIVTITGSADDNQSDTAVRSLFASGGTCDLSRFHVNNRGGEILHYRLPNTVVAPAARTVIIFYRCPHSRPTSNEFDTNFLCSFFLGVSEAVMADLDNFFAKKDRKKTKGQKFATSSDNMATGQEELQKKQDKQKKERSERSLTIQSNYATENDNKSSSKMLEEEWNEYQEEIKDYTTLKMQTLTADCPSSFTDNNDKNDEIEFEENEAGEMVPKRKNAGPWKLTEPEQPPPPPPKAAPPVVAEVQKKVYVPPAQRNNFQGGHRSAPRSKATSLDVKDEEMFPTLQGNNSTKKSVAPAARKVETPAWAKYQ</sequence>
<feature type="region of interest" description="Disordered" evidence="2">
    <location>
        <begin position="272"/>
        <end position="330"/>
    </location>
</feature>
<feature type="compositionally biased region" description="Pro residues" evidence="2">
    <location>
        <begin position="247"/>
        <end position="257"/>
    </location>
</feature>
<feature type="region of interest" description="Disordered" evidence="2">
    <location>
        <begin position="129"/>
        <end position="181"/>
    </location>
</feature>
<dbReference type="EMBL" id="VYZN01000064">
    <property type="protein sequence ID" value="KAE9525030.1"/>
    <property type="molecule type" value="Genomic_DNA"/>
</dbReference>
<comment type="similarity">
    <text evidence="1">Belongs to the CDV3 family.</text>
</comment>
<evidence type="ECO:0000256" key="1">
    <source>
        <dbReference type="ARBA" id="ARBA00006062"/>
    </source>
</evidence>
<feature type="compositionally biased region" description="Polar residues" evidence="2">
    <location>
        <begin position="161"/>
        <end position="171"/>
    </location>
</feature>
<dbReference type="Proteomes" id="UP000475862">
    <property type="component" value="Unassembled WGS sequence"/>
</dbReference>
<gene>
    <name evidence="3" type="ORF">AGLY_014444</name>
</gene>
<protein>
    <submittedName>
        <fullName evidence="3">Uncharacterized protein</fullName>
    </submittedName>
</protein>
<feature type="region of interest" description="Disordered" evidence="2">
    <location>
        <begin position="223"/>
        <end position="259"/>
    </location>
</feature>
<dbReference type="InterPro" id="IPR026806">
    <property type="entry name" value="CDV3"/>
</dbReference>
<evidence type="ECO:0000313" key="4">
    <source>
        <dbReference type="Proteomes" id="UP000475862"/>
    </source>
</evidence>
<comment type="caution">
    <text evidence="3">The sequence shown here is derived from an EMBL/GenBank/DDBJ whole genome shotgun (WGS) entry which is preliminary data.</text>
</comment>
<evidence type="ECO:0000313" key="3">
    <source>
        <dbReference type="EMBL" id="KAE9525030.1"/>
    </source>
</evidence>
<organism evidence="3 4">
    <name type="scientific">Aphis glycines</name>
    <name type="common">Soybean aphid</name>
    <dbReference type="NCBI Taxonomy" id="307491"/>
    <lineage>
        <taxon>Eukaryota</taxon>
        <taxon>Metazoa</taxon>
        <taxon>Ecdysozoa</taxon>
        <taxon>Arthropoda</taxon>
        <taxon>Hexapoda</taxon>
        <taxon>Insecta</taxon>
        <taxon>Pterygota</taxon>
        <taxon>Neoptera</taxon>
        <taxon>Paraneoptera</taxon>
        <taxon>Hemiptera</taxon>
        <taxon>Sternorrhyncha</taxon>
        <taxon>Aphidomorpha</taxon>
        <taxon>Aphidoidea</taxon>
        <taxon>Aphididae</taxon>
        <taxon>Aphidini</taxon>
        <taxon>Aphis</taxon>
        <taxon>Aphis</taxon>
    </lineage>
</organism>
<dbReference type="OrthoDB" id="6615344at2759"/>
<evidence type="ECO:0000256" key="2">
    <source>
        <dbReference type="SAM" id="MobiDB-lite"/>
    </source>
</evidence>